<evidence type="ECO:0000313" key="12">
    <source>
        <dbReference type="EMBL" id="NDL60756.1"/>
    </source>
</evidence>
<comment type="caution">
    <text evidence="12">The sequence shown here is derived from an EMBL/GenBank/DDBJ whole genome shotgun (WGS) entry which is preliminary data.</text>
</comment>
<dbReference type="Gene3D" id="3.40.50.720">
    <property type="entry name" value="NAD(P)-binding Rossmann-like Domain"/>
    <property type="match status" value="1"/>
</dbReference>
<evidence type="ECO:0000313" key="13">
    <source>
        <dbReference type="Proteomes" id="UP000460435"/>
    </source>
</evidence>
<dbReference type="PANTHER" id="PTHR48467:SF1">
    <property type="entry name" value="GLUTAMATE SYNTHASE 1 [NADH], CHLOROPLASTIC-LIKE"/>
    <property type="match status" value="1"/>
</dbReference>
<evidence type="ECO:0000256" key="10">
    <source>
        <dbReference type="PIRSR" id="PIRSR000362-2"/>
    </source>
</evidence>
<feature type="binding site" evidence="10">
    <location>
        <position position="366"/>
    </location>
    <ligand>
        <name>NADP(+)</name>
        <dbReference type="ChEBI" id="CHEBI:58349"/>
    </ligand>
</feature>
<dbReference type="InterPro" id="IPR021163">
    <property type="entry name" value="Ferredox_Rdtase_adrenod"/>
</dbReference>
<protein>
    <recommendedName>
        <fullName evidence="3">ferredoxin--NADP(+) reductase</fullName>
        <ecNumber evidence="3">1.18.1.2</ecNumber>
    </recommendedName>
</protein>
<keyword evidence="4" id="KW-0285">Flavoprotein</keyword>
<evidence type="ECO:0000256" key="7">
    <source>
        <dbReference type="ARBA" id="ARBA00023002"/>
    </source>
</evidence>
<comment type="similarity">
    <text evidence="2">Belongs to the ferredoxin--NADP reductase type 1 family.</text>
</comment>
<evidence type="ECO:0000256" key="4">
    <source>
        <dbReference type="ARBA" id="ARBA00022630"/>
    </source>
</evidence>
<gene>
    <name evidence="12" type="ORF">F7O44_27140</name>
</gene>
<feature type="domain" description="FAD/NAD(P)-binding" evidence="11">
    <location>
        <begin position="18"/>
        <end position="243"/>
    </location>
</feature>
<dbReference type="InterPro" id="IPR023753">
    <property type="entry name" value="FAD/NAD-binding_dom"/>
</dbReference>
<dbReference type="PIRSF" id="PIRSF000362">
    <property type="entry name" value="FNR"/>
    <property type="match status" value="1"/>
</dbReference>
<reference evidence="12 13" key="1">
    <citation type="submission" date="2019-11" db="EMBL/GenBank/DDBJ databases">
        <authorList>
            <person name="Li X.-J."/>
            <person name="Feng X.-M."/>
        </authorList>
    </citation>
    <scope>NUCLEOTIDE SEQUENCE [LARGE SCALE GENOMIC DNA]</scope>
    <source>
        <strain evidence="12 13">XMNu-373</strain>
    </source>
</reference>
<keyword evidence="7" id="KW-0560">Oxidoreductase</keyword>
<feature type="binding site" evidence="9">
    <location>
        <begin position="366"/>
        <end position="368"/>
    </location>
    <ligand>
        <name>FAD</name>
        <dbReference type="ChEBI" id="CHEBI:57692"/>
    </ligand>
</feature>
<evidence type="ECO:0000256" key="6">
    <source>
        <dbReference type="ARBA" id="ARBA00022857"/>
    </source>
</evidence>
<evidence type="ECO:0000256" key="1">
    <source>
        <dbReference type="ARBA" id="ARBA00001974"/>
    </source>
</evidence>
<dbReference type="EC" id="1.18.1.2" evidence="3"/>
<name>A0A7K3MBV8_9ACTN</name>
<sequence>MDIWLDEEMEHAKARTAAIIGAGPAGLYLLAELLEAGTFRRIDVFEAAPAPFGLVRYGVAPDHPKTRGISRVLAQGFETTEARYFGNVTVGKDVTLEELRRSYDAVAVSTGMRGDRRLNIAGEDLPGSIGASELVAWYTGHPAAPKISLPEHLRTAVVIGAGNVALDIARILARDAESLVPTSMPRAVVDALKASTLRDVHVVARRGPAQAKFTSPELREIGKLDDVDVVIDPACLKLEAEDQAEIDTRRQAKTIVKVTTEWAQRPATDAARRIHFHFWRRPVRILGDTAVAGVELEPTRPGTAGPLHLTAELLIRAIGYRGSPIPGLPFDEATGTVPSDDGRVVDHSGPVAGIYVTGWLRRGPTGVIGTNRPDAAEVAESILADMPDRNAPGGSPEDVELLLASRGADRLTWDDWRRLETYETELGQAQGGDPIVVDDVETVLRVIAHGES</sequence>
<feature type="binding site" evidence="10">
    <location>
        <position position="217"/>
    </location>
    <ligand>
        <name>NADP(+)</name>
        <dbReference type="ChEBI" id="CHEBI:58349"/>
    </ligand>
</feature>
<feature type="binding site" evidence="9">
    <location>
        <position position="46"/>
    </location>
    <ligand>
        <name>FAD</name>
        <dbReference type="ChEBI" id="CHEBI:57692"/>
    </ligand>
</feature>
<dbReference type="RefSeq" id="WP_162453467.1">
    <property type="nucleotide sequence ID" value="NZ_WLZY01000014.1"/>
</dbReference>
<dbReference type="Pfam" id="PF07992">
    <property type="entry name" value="Pyr_redox_2"/>
    <property type="match status" value="1"/>
</dbReference>
<comment type="catalytic activity">
    <reaction evidence="8">
        <text>2 reduced [2Fe-2S]-[ferredoxin] + NADP(+) + H(+) = 2 oxidized [2Fe-2S]-[ferredoxin] + NADPH</text>
        <dbReference type="Rhea" id="RHEA:20125"/>
        <dbReference type="Rhea" id="RHEA-COMP:10000"/>
        <dbReference type="Rhea" id="RHEA-COMP:10001"/>
        <dbReference type="ChEBI" id="CHEBI:15378"/>
        <dbReference type="ChEBI" id="CHEBI:33737"/>
        <dbReference type="ChEBI" id="CHEBI:33738"/>
        <dbReference type="ChEBI" id="CHEBI:57783"/>
        <dbReference type="ChEBI" id="CHEBI:58349"/>
        <dbReference type="EC" id="1.18.1.2"/>
    </reaction>
</comment>
<feature type="binding site" evidence="9">
    <location>
        <position position="359"/>
    </location>
    <ligand>
        <name>FAD</name>
        <dbReference type="ChEBI" id="CHEBI:57692"/>
    </ligand>
</feature>
<evidence type="ECO:0000256" key="5">
    <source>
        <dbReference type="ARBA" id="ARBA00022827"/>
    </source>
</evidence>
<dbReference type="Proteomes" id="UP000460435">
    <property type="component" value="Unassembled WGS sequence"/>
</dbReference>
<proteinExistence type="inferred from homology"/>
<dbReference type="EMBL" id="WLZY01000014">
    <property type="protein sequence ID" value="NDL60756.1"/>
    <property type="molecule type" value="Genomic_DNA"/>
</dbReference>
<dbReference type="InterPro" id="IPR055275">
    <property type="entry name" value="Ferredox_Rdtase"/>
</dbReference>
<dbReference type="PANTHER" id="PTHR48467">
    <property type="entry name" value="GLUTAMATE SYNTHASE 1 [NADH], CHLOROPLASTIC-LIKE"/>
    <property type="match status" value="1"/>
</dbReference>
<feature type="binding site" evidence="9">
    <location>
        <position position="25"/>
    </location>
    <ligand>
        <name>FAD</name>
        <dbReference type="ChEBI" id="CHEBI:57692"/>
    </ligand>
</feature>
<feature type="binding site" evidence="9">
    <location>
        <position position="90"/>
    </location>
    <ligand>
        <name>FAD</name>
        <dbReference type="ChEBI" id="CHEBI:57692"/>
    </ligand>
</feature>
<keyword evidence="5 9" id="KW-0274">FAD</keyword>
<accession>A0A7K3MBV8</accession>
<dbReference type="AlphaFoldDB" id="A0A7K3MBV8"/>
<organism evidence="12 13">
    <name type="scientific">Phytoactinopolyspora mesophila</name>
    <dbReference type="NCBI Taxonomy" id="2650750"/>
    <lineage>
        <taxon>Bacteria</taxon>
        <taxon>Bacillati</taxon>
        <taxon>Actinomycetota</taxon>
        <taxon>Actinomycetes</taxon>
        <taxon>Jiangellales</taxon>
        <taxon>Jiangellaceae</taxon>
        <taxon>Phytoactinopolyspora</taxon>
    </lineage>
</organism>
<dbReference type="GO" id="GO:0004324">
    <property type="term" value="F:ferredoxin-NADP+ reductase activity"/>
    <property type="evidence" value="ECO:0007669"/>
    <property type="project" value="UniProtKB-EC"/>
</dbReference>
<dbReference type="InterPro" id="IPR036188">
    <property type="entry name" value="FAD/NAD-bd_sf"/>
</dbReference>
<keyword evidence="6 10" id="KW-0521">NADP</keyword>
<feature type="binding site" evidence="10">
    <location>
        <begin position="205"/>
        <end position="206"/>
    </location>
    <ligand>
        <name>NADP(+)</name>
        <dbReference type="ChEBI" id="CHEBI:58349"/>
    </ligand>
</feature>
<evidence type="ECO:0000256" key="9">
    <source>
        <dbReference type="PIRSR" id="PIRSR000362-1"/>
    </source>
</evidence>
<feature type="binding site" evidence="9">
    <location>
        <position position="54"/>
    </location>
    <ligand>
        <name>FAD</name>
        <dbReference type="ChEBI" id="CHEBI:57692"/>
    </ligand>
</feature>
<evidence type="ECO:0000259" key="11">
    <source>
        <dbReference type="Pfam" id="PF07992"/>
    </source>
</evidence>
<evidence type="ECO:0000256" key="2">
    <source>
        <dbReference type="ARBA" id="ARBA00008312"/>
    </source>
</evidence>
<keyword evidence="13" id="KW-1185">Reference proteome</keyword>
<dbReference type="SUPFAM" id="SSF51971">
    <property type="entry name" value="Nucleotide-binding domain"/>
    <property type="match status" value="2"/>
</dbReference>
<dbReference type="Gene3D" id="3.50.50.60">
    <property type="entry name" value="FAD/NAD(P)-binding domain"/>
    <property type="match status" value="1"/>
</dbReference>
<evidence type="ECO:0000256" key="3">
    <source>
        <dbReference type="ARBA" id="ARBA00013223"/>
    </source>
</evidence>
<evidence type="ECO:0000256" key="8">
    <source>
        <dbReference type="ARBA" id="ARBA00047776"/>
    </source>
</evidence>
<dbReference type="PRINTS" id="PR00419">
    <property type="entry name" value="ADXRDTASE"/>
</dbReference>
<comment type="cofactor">
    <cofactor evidence="1 9">
        <name>FAD</name>
        <dbReference type="ChEBI" id="CHEBI:57692"/>
    </cofactor>
</comment>